<evidence type="ECO:0000313" key="1">
    <source>
        <dbReference type="EMBL" id="MBW90566.1"/>
    </source>
</evidence>
<protein>
    <submittedName>
        <fullName evidence="1">ATPase 10 plasma membrane-type-like</fullName>
    </submittedName>
</protein>
<sequence length="54" mass="6190">MLCPYKFVFFGALAYMGENNQLTLFVEKAFKPKYSQNSTLLVLPCIMCGRKTSF</sequence>
<accession>A0A2P2JAQ6</accession>
<name>A0A2P2JAQ6_RHIMU</name>
<organism evidence="1">
    <name type="scientific">Rhizophora mucronata</name>
    <name type="common">Asiatic mangrove</name>
    <dbReference type="NCBI Taxonomy" id="61149"/>
    <lineage>
        <taxon>Eukaryota</taxon>
        <taxon>Viridiplantae</taxon>
        <taxon>Streptophyta</taxon>
        <taxon>Embryophyta</taxon>
        <taxon>Tracheophyta</taxon>
        <taxon>Spermatophyta</taxon>
        <taxon>Magnoliopsida</taxon>
        <taxon>eudicotyledons</taxon>
        <taxon>Gunneridae</taxon>
        <taxon>Pentapetalae</taxon>
        <taxon>rosids</taxon>
        <taxon>fabids</taxon>
        <taxon>Malpighiales</taxon>
        <taxon>Rhizophoraceae</taxon>
        <taxon>Rhizophora</taxon>
    </lineage>
</organism>
<reference evidence="1" key="1">
    <citation type="submission" date="2018-02" db="EMBL/GenBank/DDBJ databases">
        <title>Rhizophora mucronata_Transcriptome.</title>
        <authorList>
            <person name="Meera S.P."/>
            <person name="Sreeshan A."/>
            <person name="Augustine A."/>
        </authorList>
    </citation>
    <scope>NUCLEOTIDE SEQUENCE</scope>
    <source>
        <tissue evidence="1">Leaf</tissue>
    </source>
</reference>
<dbReference type="AlphaFoldDB" id="A0A2P2JAQ6"/>
<dbReference type="EMBL" id="GGEC01010083">
    <property type="protein sequence ID" value="MBW90566.1"/>
    <property type="molecule type" value="Transcribed_RNA"/>
</dbReference>
<proteinExistence type="predicted"/>